<feature type="transmembrane region" description="Helical" evidence="1">
    <location>
        <begin position="125"/>
        <end position="144"/>
    </location>
</feature>
<evidence type="ECO:0000256" key="1">
    <source>
        <dbReference type="SAM" id="Phobius"/>
    </source>
</evidence>
<keyword evidence="1" id="KW-0472">Membrane</keyword>
<dbReference type="RefSeq" id="WP_255199723.1">
    <property type="nucleotide sequence ID" value="NZ_JAKNAT010000007.1"/>
</dbReference>
<feature type="transmembrane region" description="Helical" evidence="1">
    <location>
        <begin position="81"/>
        <end position="105"/>
    </location>
</feature>
<dbReference type="EMBL" id="JAKNAX010000034">
    <property type="protein sequence ID" value="MDE1347286.1"/>
    <property type="molecule type" value="Genomic_DNA"/>
</dbReference>
<feature type="domain" description="Flavinylation-associated cytochrome" evidence="2">
    <location>
        <begin position="81"/>
        <end position="141"/>
    </location>
</feature>
<reference evidence="3" key="1">
    <citation type="submission" date="2022-02" db="EMBL/GenBank/DDBJ databases">
        <title>Emergence and expansion in Europe of a Vibrio aestuarianus clonal complex pathogenic for oysters.</title>
        <authorList>
            <person name="Mesnil A."/>
            <person name="Travers M.-A."/>
        </authorList>
    </citation>
    <scope>NUCLEOTIDE SEQUENCE</scope>
    <source>
        <strain evidence="3">19_064_15T1</strain>
    </source>
</reference>
<evidence type="ECO:0000313" key="4">
    <source>
        <dbReference type="Proteomes" id="UP001140978"/>
    </source>
</evidence>
<sequence>MPDNNWKKNLSKARYVMDALLLVGFVLVCIPQTTGVAIHEWGSLLFIIPLVIHILLHWDWIKTLPQNFARQLNAKSRFNAIWDFIFYLAMLMVTISGFLVSVVMFPQLNIPLEITPFWSEIHHTLSNLLLPMLGIHLALHWDWITAMTKKMFKRQSASKAHM</sequence>
<gene>
    <name evidence="3" type="ORF">L9X51_12685</name>
</gene>
<name>A0A9X4FFM4_9VIBR</name>
<keyword evidence="1" id="KW-0812">Transmembrane</keyword>
<proteinExistence type="predicted"/>
<dbReference type="Pfam" id="PF14358">
    <property type="entry name" value="DUF4405"/>
    <property type="match status" value="1"/>
</dbReference>
<dbReference type="AlphaFoldDB" id="A0A9X4FFM4"/>
<dbReference type="InterPro" id="IPR025517">
    <property type="entry name" value="DUF4405"/>
</dbReference>
<feature type="transmembrane region" description="Helical" evidence="1">
    <location>
        <begin position="45"/>
        <end position="61"/>
    </location>
</feature>
<comment type="caution">
    <text evidence="3">The sequence shown here is derived from an EMBL/GenBank/DDBJ whole genome shotgun (WGS) entry which is preliminary data.</text>
</comment>
<accession>A0A9X4FFM4</accession>
<keyword evidence="1" id="KW-1133">Transmembrane helix</keyword>
<dbReference type="Proteomes" id="UP001140978">
    <property type="component" value="Unassembled WGS sequence"/>
</dbReference>
<evidence type="ECO:0000313" key="3">
    <source>
        <dbReference type="EMBL" id="MDE1347286.1"/>
    </source>
</evidence>
<evidence type="ECO:0000259" key="2">
    <source>
        <dbReference type="Pfam" id="PF14358"/>
    </source>
</evidence>
<organism evidence="3 4">
    <name type="scientific">Vibrio aestuarianus</name>
    <dbReference type="NCBI Taxonomy" id="28171"/>
    <lineage>
        <taxon>Bacteria</taxon>
        <taxon>Pseudomonadati</taxon>
        <taxon>Pseudomonadota</taxon>
        <taxon>Gammaproteobacteria</taxon>
        <taxon>Vibrionales</taxon>
        <taxon>Vibrionaceae</taxon>
        <taxon>Vibrio</taxon>
    </lineage>
</organism>
<protein>
    <submittedName>
        <fullName evidence="3">DUF4405 domain-containing protein</fullName>
    </submittedName>
</protein>